<evidence type="ECO:0000256" key="1">
    <source>
        <dbReference type="SAM" id="Phobius"/>
    </source>
</evidence>
<dbReference type="Pfam" id="PF09719">
    <property type="entry name" value="C_GCAxxG_C_C"/>
    <property type="match status" value="1"/>
</dbReference>
<keyword evidence="1" id="KW-0812">Transmembrane</keyword>
<reference evidence="2 3" key="1">
    <citation type="journal article" date="2023" name="Int. J. Syst. Evol. Microbiol.">
        <title>Terrisporobacter hibernicus sp. nov., isolated from bovine faeces in Northern Ireland.</title>
        <authorList>
            <person name="Mitchell M."/>
            <person name="Nguyen S.V."/>
            <person name="Connor M."/>
            <person name="Fairley D.J."/>
            <person name="Donoghue O."/>
            <person name="Marshall H."/>
            <person name="Koolman L."/>
            <person name="McMullan G."/>
            <person name="Schaffer K.E."/>
            <person name="McGrath J.W."/>
            <person name="Fanning S."/>
        </authorList>
    </citation>
    <scope>NUCLEOTIDE SEQUENCE [LARGE SCALE GENOMIC DNA]</scope>
    <source>
        <strain evidence="2 3">MCA3</strain>
    </source>
</reference>
<keyword evidence="3" id="KW-1185">Reference proteome</keyword>
<proteinExistence type="predicted"/>
<dbReference type="SUPFAM" id="SSF48695">
    <property type="entry name" value="Multiheme cytochromes"/>
    <property type="match status" value="1"/>
</dbReference>
<dbReference type="InterPro" id="IPR036280">
    <property type="entry name" value="Multihaem_cyt_sf"/>
</dbReference>
<evidence type="ECO:0000313" key="2">
    <source>
        <dbReference type="EMBL" id="UEL47519.1"/>
    </source>
</evidence>
<sequence length="153" mass="17012">MVESINIKNTVEDAKHIFNNGFACSESVIYAIRKNFNLDLPDDVIAMSSGFPWGLGRAYCICGALAGGTMCLGYFFGRRNPNDPKINKCFDLTKEFSDAFVEFAGYQCCGKITEGLDRDNNGHKSKCTNIVAMATQRVCEIVCRELEIEIIEN</sequence>
<protein>
    <submittedName>
        <fullName evidence="2">C-GCAxxG-C-C family protein</fullName>
    </submittedName>
</protein>
<dbReference type="NCBIfam" id="TIGR01909">
    <property type="entry name" value="C_GCAxxG_C_C"/>
    <property type="match status" value="1"/>
</dbReference>
<accession>A0AAX2ZDV3</accession>
<keyword evidence="1" id="KW-0472">Membrane</keyword>
<dbReference type="KEGG" id="tem:JW646_18145"/>
<gene>
    <name evidence="2" type="ORF">JW646_18145</name>
</gene>
<organism evidence="2 3">
    <name type="scientific">Terrisporobacter hibernicus</name>
    <dbReference type="NCBI Taxonomy" id="2813371"/>
    <lineage>
        <taxon>Bacteria</taxon>
        <taxon>Bacillati</taxon>
        <taxon>Bacillota</taxon>
        <taxon>Clostridia</taxon>
        <taxon>Peptostreptococcales</taxon>
        <taxon>Peptostreptococcaceae</taxon>
        <taxon>Terrisporobacter</taxon>
    </lineage>
</organism>
<dbReference type="InterPro" id="IPR010181">
    <property type="entry name" value="CGCAxxGCC_motif"/>
</dbReference>
<evidence type="ECO:0000313" key="3">
    <source>
        <dbReference type="Proteomes" id="UP001198983"/>
    </source>
</evidence>
<dbReference type="Proteomes" id="UP001198983">
    <property type="component" value="Chromosome"/>
</dbReference>
<dbReference type="AlphaFoldDB" id="A0AAX2ZDV3"/>
<dbReference type="EMBL" id="CP081135">
    <property type="protein sequence ID" value="UEL47519.1"/>
    <property type="molecule type" value="Genomic_DNA"/>
</dbReference>
<dbReference type="RefSeq" id="WP_206923548.1">
    <property type="nucleotide sequence ID" value="NZ_CP081135.1"/>
</dbReference>
<name>A0AAX2ZDV3_9FIRM</name>
<keyword evidence="1" id="KW-1133">Transmembrane helix</keyword>
<feature type="transmembrane region" description="Helical" evidence="1">
    <location>
        <begin position="56"/>
        <end position="76"/>
    </location>
</feature>